<dbReference type="Proteomes" id="UP000610862">
    <property type="component" value="Unassembled WGS sequence"/>
</dbReference>
<dbReference type="EMBL" id="JACRTA010000003">
    <property type="protein sequence ID" value="MBC8568995.1"/>
    <property type="molecule type" value="Genomic_DNA"/>
</dbReference>
<organism evidence="2 3">
    <name type="scientific">Lentihominibacter hominis</name>
    <dbReference type="NCBI Taxonomy" id="2763645"/>
    <lineage>
        <taxon>Bacteria</taxon>
        <taxon>Bacillati</taxon>
        <taxon>Bacillota</taxon>
        <taxon>Clostridia</taxon>
        <taxon>Peptostreptococcales</taxon>
        <taxon>Anaerovoracaceae</taxon>
        <taxon>Lentihominibacter</taxon>
    </lineage>
</organism>
<proteinExistence type="predicted"/>
<feature type="domain" description="Metallo-beta-lactamase" evidence="1">
    <location>
        <begin position="36"/>
        <end position="236"/>
    </location>
</feature>
<dbReference type="InterPro" id="IPR036866">
    <property type="entry name" value="RibonucZ/Hydroxyglut_hydro"/>
</dbReference>
<evidence type="ECO:0000313" key="3">
    <source>
        <dbReference type="Proteomes" id="UP000610862"/>
    </source>
</evidence>
<dbReference type="InterPro" id="IPR050855">
    <property type="entry name" value="NDM-1-like"/>
</dbReference>
<evidence type="ECO:0000259" key="1">
    <source>
        <dbReference type="SMART" id="SM00849"/>
    </source>
</evidence>
<dbReference type="InterPro" id="IPR001279">
    <property type="entry name" value="Metallo-B-lactamas"/>
</dbReference>
<dbReference type="CDD" id="cd06262">
    <property type="entry name" value="metallo-hydrolase-like_MBL-fold"/>
    <property type="match status" value="1"/>
</dbReference>
<dbReference type="AlphaFoldDB" id="A0A926IAC4"/>
<accession>A0A926IAC4</accession>
<evidence type="ECO:0000313" key="2">
    <source>
        <dbReference type="EMBL" id="MBC8568995.1"/>
    </source>
</evidence>
<dbReference type="Pfam" id="PF00753">
    <property type="entry name" value="Lactamase_B"/>
    <property type="match status" value="1"/>
</dbReference>
<dbReference type="SMART" id="SM00849">
    <property type="entry name" value="Lactamase_B"/>
    <property type="match status" value="1"/>
</dbReference>
<sequence length="313" mass="35555">MSKNVMITDDVFNIFGDDFDRFRFPADICRVTAGNGGEALLIMGSEKTALLDCGMAYCGKSMTANLKKELKIRGREKLDFVILSHSHYDHIGALPYVKDEFPEVIVCASHHCCEILKRPNARNLIKELGTAARDLYAPDDKGDITIEGLAVDLVLKEGDSISLGKERIIAIETKGHTDCSMSYGLEPYRLLFTSESTGMLERAEYVHTPILKDYGDSMISMKKCMDYRAEYLCLPHFGMLPKSFNDKYWEMFEEACQEKLDFVKQMKAEGLDENKMVNQYIEKYWDSALKQVQPIEAYIINSKAIIKAFLKVL</sequence>
<keyword evidence="3" id="KW-1185">Reference proteome</keyword>
<dbReference type="Gene3D" id="3.60.15.10">
    <property type="entry name" value="Ribonuclease Z/Hydroxyacylglutathione hydrolase-like"/>
    <property type="match status" value="1"/>
</dbReference>
<protein>
    <submittedName>
        <fullName evidence="2">MBL fold metallo-hydrolase</fullName>
    </submittedName>
</protein>
<name>A0A926IAC4_9FIRM</name>
<dbReference type="PANTHER" id="PTHR42951">
    <property type="entry name" value="METALLO-BETA-LACTAMASE DOMAIN-CONTAINING"/>
    <property type="match status" value="1"/>
</dbReference>
<dbReference type="SUPFAM" id="SSF56281">
    <property type="entry name" value="Metallo-hydrolase/oxidoreductase"/>
    <property type="match status" value="1"/>
</dbReference>
<comment type="caution">
    <text evidence="2">The sequence shown here is derived from an EMBL/GenBank/DDBJ whole genome shotgun (WGS) entry which is preliminary data.</text>
</comment>
<gene>
    <name evidence="2" type="ORF">H8692_09525</name>
</gene>
<dbReference type="PANTHER" id="PTHR42951:SF4">
    <property type="entry name" value="ACYL-COENZYME A THIOESTERASE MBLAC2"/>
    <property type="match status" value="1"/>
</dbReference>
<reference evidence="2" key="1">
    <citation type="submission" date="2020-08" db="EMBL/GenBank/DDBJ databases">
        <title>Genome public.</title>
        <authorList>
            <person name="Liu C."/>
            <person name="Sun Q."/>
        </authorList>
    </citation>
    <scope>NUCLEOTIDE SEQUENCE</scope>
    <source>
        <strain evidence="2">NSJ-24</strain>
    </source>
</reference>
<dbReference type="RefSeq" id="WP_187525575.1">
    <property type="nucleotide sequence ID" value="NZ_JACRTA010000003.1"/>
</dbReference>